<reference evidence="1" key="2">
    <citation type="journal article" date="2024" name="Viruses">
        <title>New Genera and Species of Caulobacter and Brevundimonas Bacteriophages Provide Insights into Phage Genome Evolution.</title>
        <authorList>
            <person name="Ely B."/>
            <person name="Hils M."/>
            <person name="Clarke A."/>
            <person name="Albert M."/>
            <person name="Holness N."/>
            <person name="Lenski J."/>
            <person name="Mohammadi T."/>
        </authorList>
    </citation>
    <scope>NUCLEOTIDE SEQUENCE</scope>
</reference>
<gene>
    <name evidence="1" type="primary">DCM_gp053</name>
</gene>
<proteinExistence type="predicted"/>
<evidence type="ECO:0000313" key="1">
    <source>
        <dbReference type="EMBL" id="WCA46248.1"/>
    </source>
</evidence>
<dbReference type="Pfam" id="PF23793">
    <property type="entry name" value="LysC"/>
    <property type="match status" value="1"/>
</dbReference>
<keyword evidence="2" id="KW-1185">Reference proteome</keyword>
<reference evidence="1" key="1">
    <citation type="submission" date="2022-12" db="EMBL/GenBank/DDBJ databases">
        <authorList>
            <person name="Ely B."/>
        </authorList>
    </citation>
    <scope>NUCLEOTIDE SEQUENCE</scope>
</reference>
<dbReference type="Proteomes" id="UP001219750">
    <property type="component" value="Segment"/>
</dbReference>
<evidence type="ECO:0000313" key="2">
    <source>
        <dbReference type="Proteomes" id="UP001219750"/>
    </source>
</evidence>
<name>A0AAE9X111_9CAUD</name>
<dbReference type="PROSITE" id="PS51257">
    <property type="entry name" value="PROKAR_LIPOPROTEIN"/>
    <property type="match status" value="1"/>
</dbReference>
<protein>
    <submittedName>
        <fullName evidence="1">O-spanin</fullName>
    </submittedName>
</protein>
<dbReference type="EMBL" id="OQ137559">
    <property type="protein sequence ID" value="WCA46248.1"/>
    <property type="molecule type" value="Genomic_DNA"/>
</dbReference>
<accession>A0AAE9X111</accession>
<sequence>MRSASILSGLISLFLLTSLTACAKPGPPVVLRVTPPAALMQPCADDVLPLRVNGDMPKKIKELRGVIACERADKAALRQWATEK</sequence>
<dbReference type="InterPro" id="IPR058979">
    <property type="entry name" value="LysC-like"/>
</dbReference>
<organism evidence="1 2">
    <name type="scientific">Caulobacter phage DCM</name>
    <dbReference type="NCBI Taxonomy" id="3020391"/>
    <lineage>
        <taxon>Viruses</taxon>
        <taxon>Duplodnaviria</taxon>
        <taxon>Heunggongvirae</taxon>
        <taxon>Uroviricota</taxon>
        <taxon>Caudoviricetes</taxon>
        <taxon>Autographivirales</taxon>
        <taxon>Autonotataviridae</taxon>
        <taxon>Dcimvirus</taxon>
        <taxon>Dcimvirus DCM</taxon>
    </lineage>
</organism>